<protein>
    <submittedName>
        <fullName evidence="4">NADPH2:quinone reductase</fullName>
    </submittedName>
</protein>
<accession>A0ABY1QUF5</accession>
<reference evidence="4 5" key="1">
    <citation type="submission" date="2017-05" db="EMBL/GenBank/DDBJ databases">
        <authorList>
            <person name="Varghese N."/>
            <person name="Submissions S."/>
        </authorList>
    </citation>
    <scope>NUCLEOTIDE SEQUENCE [LARGE SCALE GENOMIC DNA]</scope>
    <source>
        <strain evidence="4 5">SM16</strain>
    </source>
</reference>
<dbReference type="InterPro" id="IPR020843">
    <property type="entry name" value="ER"/>
</dbReference>
<evidence type="ECO:0000256" key="2">
    <source>
        <dbReference type="ARBA" id="ARBA00023002"/>
    </source>
</evidence>
<evidence type="ECO:0000259" key="3">
    <source>
        <dbReference type="SMART" id="SM00829"/>
    </source>
</evidence>
<organism evidence="4 5">
    <name type="scientific">Novosphingobium panipatense</name>
    <dbReference type="NCBI Taxonomy" id="428991"/>
    <lineage>
        <taxon>Bacteria</taxon>
        <taxon>Pseudomonadati</taxon>
        <taxon>Pseudomonadota</taxon>
        <taxon>Alphaproteobacteria</taxon>
        <taxon>Sphingomonadales</taxon>
        <taxon>Sphingomonadaceae</taxon>
        <taxon>Novosphingobium</taxon>
    </lineage>
</organism>
<dbReference type="Gene3D" id="3.40.50.720">
    <property type="entry name" value="NAD(P)-binding Rossmann-like Domain"/>
    <property type="match status" value="1"/>
</dbReference>
<dbReference type="Gene3D" id="3.90.180.10">
    <property type="entry name" value="Medium-chain alcohol dehydrogenases, catalytic domain"/>
    <property type="match status" value="1"/>
</dbReference>
<dbReference type="SMART" id="SM00829">
    <property type="entry name" value="PKS_ER"/>
    <property type="match status" value="1"/>
</dbReference>
<sequence length="317" mass="32941">MSDVIRMHAVGGPAVLVAEQETLGSPAPGQVKIRQEAIGVNFLDTMFRSGTFGVSLPFVNGVEGAGEIIEVGSDVGGFQPGDRVAYFFAPGAYAQERIMDTAPLVTLPQDVPTQLAAGLLTKGVTAWLAVRRLHEVKAGDVVLVQGATGGVGSLVARWAKKLGAIVIAVGSTTKLERLPADIGHRLSSETPDLGSEIRALAPDGADVVYDFVGRATADATLKAVRDGGAIFTIGAASGPAAFDERLVTDRRIRVEHASAASAVKGGILEAAASEIFARWRDGTFGEIQLDRYALKDAAGAHQAIADRTIGPNPVLVP</sequence>
<dbReference type="Pfam" id="PF00107">
    <property type="entry name" value="ADH_zinc_N"/>
    <property type="match status" value="1"/>
</dbReference>
<keyword evidence="1" id="KW-0521">NADP</keyword>
<gene>
    <name evidence="4" type="ORF">SAMN06296065_11649</name>
</gene>
<dbReference type="InterPro" id="IPR011032">
    <property type="entry name" value="GroES-like_sf"/>
</dbReference>
<dbReference type="PANTHER" id="PTHR48106:SF13">
    <property type="entry name" value="QUINONE OXIDOREDUCTASE-RELATED"/>
    <property type="match status" value="1"/>
</dbReference>
<comment type="caution">
    <text evidence="4">The sequence shown here is derived from an EMBL/GenBank/DDBJ whole genome shotgun (WGS) entry which is preliminary data.</text>
</comment>
<proteinExistence type="predicted"/>
<keyword evidence="5" id="KW-1185">Reference proteome</keyword>
<keyword evidence="2" id="KW-0560">Oxidoreductase</keyword>
<evidence type="ECO:0000313" key="5">
    <source>
        <dbReference type="Proteomes" id="UP001157910"/>
    </source>
</evidence>
<dbReference type="Pfam" id="PF08240">
    <property type="entry name" value="ADH_N"/>
    <property type="match status" value="1"/>
</dbReference>
<name>A0ABY1QUF5_9SPHN</name>
<evidence type="ECO:0000256" key="1">
    <source>
        <dbReference type="ARBA" id="ARBA00022857"/>
    </source>
</evidence>
<dbReference type="InterPro" id="IPR013154">
    <property type="entry name" value="ADH-like_N"/>
</dbReference>
<dbReference type="SUPFAM" id="SSF51735">
    <property type="entry name" value="NAD(P)-binding Rossmann-fold domains"/>
    <property type="match status" value="1"/>
</dbReference>
<evidence type="ECO:0000313" key="4">
    <source>
        <dbReference type="EMBL" id="SMP81164.1"/>
    </source>
</evidence>
<dbReference type="PANTHER" id="PTHR48106">
    <property type="entry name" value="QUINONE OXIDOREDUCTASE PIG3-RELATED"/>
    <property type="match status" value="1"/>
</dbReference>
<dbReference type="Proteomes" id="UP001157910">
    <property type="component" value="Unassembled WGS sequence"/>
</dbReference>
<dbReference type="EMBL" id="FXUI01000016">
    <property type="protein sequence ID" value="SMP81164.1"/>
    <property type="molecule type" value="Genomic_DNA"/>
</dbReference>
<dbReference type="RefSeq" id="WP_283407060.1">
    <property type="nucleotide sequence ID" value="NZ_FXUI01000016.1"/>
</dbReference>
<dbReference type="InterPro" id="IPR013149">
    <property type="entry name" value="ADH-like_C"/>
</dbReference>
<dbReference type="InterPro" id="IPR036291">
    <property type="entry name" value="NAD(P)-bd_dom_sf"/>
</dbReference>
<feature type="domain" description="Enoyl reductase (ER)" evidence="3">
    <location>
        <begin position="11"/>
        <end position="314"/>
    </location>
</feature>
<dbReference type="SUPFAM" id="SSF50129">
    <property type="entry name" value="GroES-like"/>
    <property type="match status" value="1"/>
</dbReference>